<comment type="similarity">
    <text evidence="1">Belongs to the ATP-dependent AMP-binding enzyme family.</text>
</comment>
<dbReference type="PANTHER" id="PTHR43201:SF5">
    <property type="entry name" value="MEDIUM-CHAIN ACYL-COA LIGASE ACSF2, MITOCHONDRIAL"/>
    <property type="match status" value="1"/>
</dbReference>
<evidence type="ECO:0000259" key="4">
    <source>
        <dbReference type="Pfam" id="PF00501"/>
    </source>
</evidence>
<name>A0A412WMN8_9BACT</name>
<evidence type="ECO:0000256" key="2">
    <source>
        <dbReference type="ARBA" id="ARBA00022598"/>
    </source>
</evidence>
<dbReference type="AlphaFoldDB" id="A0A412WMN8"/>
<reference evidence="5 6" key="1">
    <citation type="submission" date="2018-08" db="EMBL/GenBank/DDBJ databases">
        <title>A genome reference for cultivated species of the human gut microbiota.</title>
        <authorList>
            <person name="Zou Y."/>
            <person name="Xue W."/>
            <person name="Luo G."/>
        </authorList>
    </citation>
    <scope>NUCLEOTIDE SEQUENCE [LARGE SCALE GENOMIC DNA]</scope>
    <source>
        <strain evidence="5 6">AF14-6AC</strain>
    </source>
</reference>
<dbReference type="InterPro" id="IPR042099">
    <property type="entry name" value="ANL_N_sf"/>
</dbReference>
<evidence type="ECO:0000313" key="5">
    <source>
        <dbReference type="EMBL" id="RGV28440.1"/>
    </source>
</evidence>
<dbReference type="Gene3D" id="3.40.50.12780">
    <property type="entry name" value="N-terminal domain of ligase-like"/>
    <property type="match status" value="1"/>
</dbReference>
<dbReference type="PANTHER" id="PTHR43201">
    <property type="entry name" value="ACYL-COA SYNTHETASE"/>
    <property type="match status" value="1"/>
</dbReference>
<feature type="region of interest" description="Disordered" evidence="3">
    <location>
        <begin position="531"/>
        <end position="558"/>
    </location>
</feature>
<comment type="caution">
    <text evidence="5">The sequence shown here is derived from an EMBL/GenBank/DDBJ whole genome shotgun (WGS) entry which is preliminary data.</text>
</comment>
<dbReference type="GO" id="GO:0031956">
    <property type="term" value="F:medium-chain fatty acid-CoA ligase activity"/>
    <property type="evidence" value="ECO:0007669"/>
    <property type="project" value="TreeGrafter"/>
</dbReference>
<evidence type="ECO:0000313" key="6">
    <source>
        <dbReference type="Proteomes" id="UP000283426"/>
    </source>
</evidence>
<proteinExistence type="inferred from homology"/>
<sequence>MLFHFIVVILWLHTKHDNKLIAMQATLSYACGISDIPLKGETIGQNLRQIAAKFPERTALISEYQQYRANYSEFLEQVEQVAKALMAHGIRRGDRVGIWSPNRYEWVLVQYATALMGAIMVNINPGYKLSGLRYALEQSRIDLLIASSHFRKTDYIKMLDELRPDCLYPKQTVIIDRDWATFLSSASQVSDARLAEREASLQFDDPVNIQYTSGTTGYPKGATLSHHNILNNGFFIGERLKYTEKDIVCLPVPFYHCFGMVLGNMAIVTHGACIVIPGEFFDPEQVLQTVENERCTSLYGVPTMFIAELDLPDFAKYNLKSLRTGIMAGAPCPIDTMHKVQSLMNMTEICVCYGMTETSPVSTESCTDDPLELRVTTVGTVHPHVEIKIIDPESGAIVPRGTAGELCTRGYSVMLGYWDNPEDTKAIIDETRWLHSGDIAVMDENGYVSIVGRIKDLIIRGGENISPKEIEDFLIVHEGVSDVQVIGVYSEKYGEEVMAWIFSVPNVKLCSRCSFSMYLCIPGKGTAPISTYPTHSNRQRQHTGHGIPTLPNKALAKA</sequence>
<evidence type="ECO:0000256" key="3">
    <source>
        <dbReference type="SAM" id="MobiDB-lite"/>
    </source>
</evidence>
<gene>
    <name evidence="5" type="ORF">DWW24_05430</name>
</gene>
<feature type="domain" description="AMP-dependent synthetase/ligase" evidence="4">
    <location>
        <begin position="48"/>
        <end position="418"/>
    </location>
</feature>
<keyword evidence="2" id="KW-0436">Ligase</keyword>
<dbReference type="Pfam" id="PF00501">
    <property type="entry name" value="AMP-binding"/>
    <property type="match status" value="1"/>
</dbReference>
<accession>A0A412WMN8</accession>
<dbReference type="InterPro" id="IPR045851">
    <property type="entry name" value="AMP-bd_C_sf"/>
</dbReference>
<dbReference type="SUPFAM" id="SSF56801">
    <property type="entry name" value="Acetyl-CoA synthetase-like"/>
    <property type="match status" value="1"/>
</dbReference>
<protein>
    <submittedName>
        <fullName evidence="5">AMP-binding protein</fullName>
    </submittedName>
</protein>
<dbReference type="PROSITE" id="PS00455">
    <property type="entry name" value="AMP_BINDING"/>
    <property type="match status" value="1"/>
</dbReference>
<evidence type="ECO:0000256" key="1">
    <source>
        <dbReference type="ARBA" id="ARBA00006432"/>
    </source>
</evidence>
<dbReference type="GO" id="GO:0006631">
    <property type="term" value="P:fatty acid metabolic process"/>
    <property type="evidence" value="ECO:0007669"/>
    <property type="project" value="TreeGrafter"/>
</dbReference>
<organism evidence="5 6">
    <name type="scientific">Odoribacter splanchnicus</name>
    <dbReference type="NCBI Taxonomy" id="28118"/>
    <lineage>
        <taxon>Bacteria</taxon>
        <taxon>Pseudomonadati</taxon>
        <taxon>Bacteroidota</taxon>
        <taxon>Bacteroidia</taxon>
        <taxon>Bacteroidales</taxon>
        <taxon>Odoribacteraceae</taxon>
        <taxon>Odoribacter</taxon>
    </lineage>
</organism>
<dbReference type="InterPro" id="IPR000873">
    <property type="entry name" value="AMP-dep_synth/lig_dom"/>
</dbReference>
<dbReference type="InterPro" id="IPR020845">
    <property type="entry name" value="AMP-binding_CS"/>
</dbReference>
<dbReference type="FunFam" id="3.40.50.12780:FF:000003">
    <property type="entry name" value="Long-chain-fatty-acid--CoA ligase FadD"/>
    <property type="match status" value="1"/>
</dbReference>
<dbReference type="EMBL" id="QRYW01000009">
    <property type="protein sequence ID" value="RGV28440.1"/>
    <property type="molecule type" value="Genomic_DNA"/>
</dbReference>
<dbReference type="Gene3D" id="3.30.300.30">
    <property type="match status" value="1"/>
</dbReference>
<dbReference type="Proteomes" id="UP000283426">
    <property type="component" value="Unassembled WGS sequence"/>
</dbReference>